<protein>
    <recommendedName>
        <fullName evidence="6">Ribosomal RNA small subunit methyltransferase H</fullName>
        <ecNumber evidence="6">2.1.1.199</ecNumber>
    </recommendedName>
    <alternativeName>
        <fullName evidence="6">16S rRNA m(4)C1402 methyltransferase</fullName>
    </alternativeName>
    <alternativeName>
        <fullName evidence="6">rRNA (cytosine-N(4)-)-methyltransferase RsmH</fullName>
    </alternativeName>
</protein>
<dbReference type="Gene3D" id="1.10.150.170">
    <property type="entry name" value="Putative methyltransferase TM0872, insert domain"/>
    <property type="match status" value="1"/>
</dbReference>
<keyword evidence="6" id="KW-0963">Cytoplasm</keyword>
<evidence type="ECO:0000256" key="6">
    <source>
        <dbReference type="HAMAP-Rule" id="MF_01007"/>
    </source>
</evidence>
<comment type="catalytic activity">
    <reaction evidence="6">
        <text>cytidine(1402) in 16S rRNA + S-adenosyl-L-methionine = N(4)-methylcytidine(1402) in 16S rRNA + S-adenosyl-L-homocysteine + H(+)</text>
        <dbReference type="Rhea" id="RHEA:42928"/>
        <dbReference type="Rhea" id="RHEA-COMP:10286"/>
        <dbReference type="Rhea" id="RHEA-COMP:10287"/>
        <dbReference type="ChEBI" id="CHEBI:15378"/>
        <dbReference type="ChEBI" id="CHEBI:57856"/>
        <dbReference type="ChEBI" id="CHEBI:59789"/>
        <dbReference type="ChEBI" id="CHEBI:74506"/>
        <dbReference type="ChEBI" id="CHEBI:82748"/>
        <dbReference type="EC" id="2.1.1.199"/>
    </reaction>
</comment>
<dbReference type="InterPro" id="IPR002903">
    <property type="entry name" value="RsmH"/>
</dbReference>
<comment type="function">
    <text evidence="6">Specifically methylates the N4 position of cytidine in position 1402 (C1402) of 16S rRNA.</text>
</comment>
<gene>
    <name evidence="6" type="primary">rsmH</name>
    <name evidence="7" type="ordered locus">Echvi_0317</name>
</gene>
<dbReference type="SUPFAM" id="SSF81799">
    <property type="entry name" value="Putative methyltransferase TM0872, insert domain"/>
    <property type="match status" value="1"/>
</dbReference>
<dbReference type="EMBL" id="CP003346">
    <property type="protein sequence ID" value="AGA76608.1"/>
    <property type="molecule type" value="Genomic_DNA"/>
</dbReference>
<evidence type="ECO:0000256" key="1">
    <source>
        <dbReference type="ARBA" id="ARBA00010396"/>
    </source>
</evidence>
<dbReference type="eggNOG" id="COG0275">
    <property type="taxonomic scope" value="Bacteria"/>
</dbReference>
<feature type="binding site" evidence="6">
    <location>
        <begin position="35"/>
        <end position="37"/>
    </location>
    <ligand>
        <name>S-adenosyl-L-methionine</name>
        <dbReference type="ChEBI" id="CHEBI:59789"/>
    </ligand>
</feature>
<feature type="binding site" evidence="6">
    <location>
        <position position="77"/>
    </location>
    <ligand>
        <name>S-adenosyl-L-methionine</name>
        <dbReference type="ChEBI" id="CHEBI:59789"/>
    </ligand>
</feature>
<dbReference type="RefSeq" id="WP_015264175.1">
    <property type="nucleotide sequence ID" value="NC_019904.1"/>
</dbReference>
<evidence type="ECO:0000256" key="3">
    <source>
        <dbReference type="ARBA" id="ARBA00022603"/>
    </source>
</evidence>
<keyword evidence="2 6" id="KW-0698">rRNA processing</keyword>
<evidence type="ECO:0000313" key="8">
    <source>
        <dbReference type="Proteomes" id="UP000010796"/>
    </source>
</evidence>
<dbReference type="HOGENOM" id="CLU_038422_2_0_10"/>
<evidence type="ECO:0000256" key="4">
    <source>
        <dbReference type="ARBA" id="ARBA00022679"/>
    </source>
</evidence>
<dbReference type="PANTHER" id="PTHR11265:SF0">
    <property type="entry name" value="12S RRNA N4-METHYLCYTIDINE METHYLTRANSFERASE"/>
    <property type="match status" value="1"/>
</dbReference>
<evidence type="ECO:0000313" key="7">
    <source>
        <dbReference type="EMBL" id="AGA76608.1"/>
    </source>
</evidence>
<dbReference type="NCBIfam" id="TIGR00006">
    <property type="entry name" value="16S rRNA (cytosine(1402)-N(4))-methyltransferase RsmH"/>
    <property type="match status" value="1"/>
</dbReference>
<name>L0FUB7_ECHVK</name>
<feature type="binding site" evidence="6">
    <location>
        <position position="55"/>
    </location>
    <ligand>
        <name>S-adenosyl-L-methionine</name>
        <dbReference type="ChEBI" id="CHEBI:59789"/>
    </ligand>
</feature>
<reference evidence="8" key="1">
    <citation type="submission" date="2012-02" db="EMBL/GenBank/DDBJ databases">
        <title>The complete genome of Echinicola vietnamensis DSM 17526.</title>
        <authorList>
            <person name="Lucas S."/>
            <person name="Copeland A."/>
            <person name="Lapidus A."/>
            <person name="Glavina del Rio T."/>
            <person name="Dalin E."/>
            <person name="Tice H."/>
            <person name="Bruce D."/>
            <person name="Goodwin L."/>
            <person name="Pitluck S."/>
            <person name="Peters L."/>
            <person name="Ovchinnikova G."/>
            <person name="Teshima H."/>
            <person name="Kyrpides N."/>
            <person name="Mavromatis K."/>
            <person name="Ivanova N."/>
            <person name="Brettin T."/>
            <person name="Detter J.C."/>
            <person name="Han C."/>
            <person name="Larimer F."/>
            <person name="Land M."/>
            <person name="Hauser L."/>
            <person name="Markowitz V."/>
            <person name="Cheng J.-F."/>
            <person name="Hugenholtz P."/>
            <person name="Woyke T."/>
            <person name="Wu D."/>
            <person name="Brambilla E."/>
            <person name="Klenk H.-P."/>
            <person name="Eisen J.A."/>
        </authorList>
    </citation>
    <scope>NUCLEOTIDE SEQUENCE [LARGE SCALE GENOMIC DNA]</scope>
    <source>
        <strain evidence="8">DSM 17526 / LMG 23754 / KMM 6221</strain>
    </source>
</reference>
<dbReference type="Gene3D" id="3.40.50.150">
    <property type="entry name" value="Vaccinia Virus protein VP39"/>
    <property type="match status" value="1"/>
</dbReference>
<dbReference type="GO" id="GO:0005737">
    <property type="term" value="C:cytoplasm"/>
    <property type="evidence" value="ECO:0007669"/>
    <property type="project" value="UniProtKB-SubCell"/>
</dbReference>
<evidence type="ECO:0000256" key="2">
    <source>
        <dbReference type="ARBA" id="ARBA00022552"/>
    </source>
</evidence>
<organism evidence="7 8">
    <name type="scientific">Echinicola vietnamensis (strain DSM 17526 / LMG 23754 / KMM 6221)</name>
    <dbReference type="NCBI Taxonomy" id="926556"/>
    <lineage>
        <taxon>Bacteria</taxon>
        <taxon>Pseudomonadati</taxon>
        <taxon>Bacteroidota</taxon>
        <taxon>Cytophagia</taxon>
        <taxon>Cytophagales</taxon>
        <taxon>Cyclobacteriaceae</taxon>
        <taxon>Echinicola</taxon>
    </lineage>
</organism>
<comment type="subcellular location">
    <subcellularLocation>
        <location evidence="6">Cytoplasm</location>
    </subcellularLocation>
</comment>
<dbReference type="HAMAP" id="MF_01007">
    <property type="entry name" value="16SrRNA_methyltr_H"/>
    <property type="match status" value="1"/>
</dbReference>
<dbReference type="Proteomes" id="UP000010796">
    <property type="component" value="Chromosome"/>
</dbReference>
<evidence type="ECO:0000256" key="5">
    <source>
        <dbReference type="ARBA" id="ARBA00022691"/>
    </source>
</evidence>
<comment type="similarity">
    <text evidence="1 6">Belongs to the methyltransferase superfamily. RsmH family.</text>
</comment>
<dbReference type="PATRIC" id="fig|926556.3.peg.316"/>
<keyword evidence="3 6" id="KW-0489">Methyltransferase</keyword>
<dbReference type="GO" id="GO:0071424">
    <property type="term" value="F:rRNA (cytosine-N4-)-methyltransferase activity"/>
    <property type="evidence" value="ECO:0007669"/>
    <property type="project" value="UniProtKB-UniRule"/>
</dbReference>
<dbReference type="Pfam" id="PF01795">
    <property type="entry name" value="Methyltransf_5"/>
    <property type="match status" value="1"/>
</dbReference>
<feature type="binding site" evidence="6">
    <location>
        <position position="98"/>
    </location>
    <ligand>
        <name>S-adenosyl-L-methionine</name>
        <dbReference type="ChEBI" id="CHEBI:59789"/>
    </ligand>
</feature>
<dbReference type="STRING" id="926556.Echvi_0317"/>
<feature type="binding site" evidence="6">
    <location>
        <position position="105"/>
    </location>
    <ligand>
        <name>S-adenosyl-L-methionine</name>
        <dbReference type="ChEBI" id="CHEBI:59789"/>
    </ligand>
</feature>
<dbReference type="PANTHER" id="PTHR11265">
    <property type="entry name" value="S-ADENOSYL-METHYLTRANSFERASE MRAW"/>
    <property type="match status" value="1"/>
</dbReference>
<sequence>MSATAYHIPVMLHECVEGLAIRPDGVYVDLTFGGGGHSKEILKHLGPEGRLYGFDQDEDAAVNAPDDERFTFVQANFRDLARYLRLYGLSKVDGVLGDLGISSHQIDEPSRGFSTRFDGELDMRMNQLAGVSAQDVLNTYEEAALHKLFGMYGEVRNAKSLAQAVVTARANAPFQTTEQFKQLLQQLAPRGREFKYFAQVFQALRIEVNDEMGALEDALTQSVEVLKTGGRLVVMSYHSLEDRMVKNFISKGKFQGEVEKDFYGNLIRPLEPVSRKAIQASPEEVARNNRARSAKLRIAKKV</sequence>
<dbReference type="InterPro" id="IPR023397">
    <property type="entry name" value="SAM-dep_MeTrfase_MraW_recog"/>
</dbReference>
<dbReference type="InterPro" id="IPR029063">
    <property type="entry name" value="SAM-dependent_MTases_sf"/>
</dbReference>
<dbReference type="SUPFAM" id="SSF53335">
    <property type="entry name" value="S-adenosyl-L-methionine-dependent methyltransferases"/>
    <property type="match status" value="1"/>
</dbReference>
<dbReference type="AlphaFoldDB" id="L0FUB7"/>
<dbReference type="OrthoDB" id="9806637at2"/>
<keyword evidence="5 6" id="KW-0949">S-adenosyl-L-methionine</keyword>
<dbReference type="KEGG" id="evi:Echvi_0317"/>
<keyword evidence="4 6" id="KW-0808">Transferase</keyword>
<keyword evidence="8" id="KW-1185">Reference proteome</keyword>
<accession>L0FUB7</accession>
<dbReference type="PIRSF" id="PIRSF004486">
    <property type="entry name" value="MraW"/>
    <property type="match status" value="1"/>
</dbReference>
<dbReference type="GO" id="GO:0070475">
    <property type="term" value="P:rRNA base methylation"/>
    <property type="evidence" value="ECO:0007669"/>
    <property type="project" value="UniProtKB-UniRule"/>
</dbReference>
<dbReference type="EC" id="2.1.1.199" evidence="6"/>
<proteinExistence type="inferred from homology"/>